<accession>A0A9Q8Z980</accession>
<organism evidence="2 3">
    <name type="scientific">Curvularia clavata</name>
    <dbReference type="NCBI Taxonomy" id="95742"/>
    <lineage>
        <taxon>Eukaryota</taxon>
        <taxon>Fungi</taxon>
        <taxon>Dikarya</taxon>
        <taxon>Ascomycota</taxon>
        <taxon>Pezizomycotina</taxon>
        <taxon>Dothideomycetes</taxon>
        <taxon>Pleosporomycetidae</taxon>
        <taxon>Pleosporales</taxon>
        <taxon>Pleosporineae</taxon>
        <taxon>Pleosporaceae</taxon>
        <taxon>Curvularia</taxon>
    </lineage>
</organism>
<proteinExistence type="predicted"/>
<reference evidence="2" key="1">
    <citation type="submission" date="2021-12" db="EMBL/GenBank/DDBJ databases">
        <title>Curvularia clavata genome.</title>
        <authorList>
            <person name="Cao Y."/>
        </authorList>
    </citation>
    <scope>NUCLEOTIDE SEQUENCE</scope>
    <source>
        <strain evidence="2">Yc1106</strain>
    </source>
</reference>
<protein>
    <submittedName>
        <fullName evidence="2">Uncharacterized protein</fullName>
    </submittedName>
</protein>
<dbReference type="VEuPathDB" id="FungiDB:yc1106_03417"/>
<evidence type="ECO:0000313" key="2">
    <source>
        <dbReference type="EMBL" id="USP76143.1"/>
    </source>
</evidence>
<dbReference type="EMBL" id="CP089275">
    <property type="protein sequence ID" value="USP76143.1"/>
    <property type="molecule type" value="Genomic_DNA"/>
</dbReference>
<evidence type="ECO:0000313" key="3">
    <source>
        <dbReference type="Proteomes" id="UP001056012"/>
    </source>
</evidence>
<gene>
    <name evidence="2" type="ORF">yc1106_03417</name>
</gene>
<feature type="compositionally biased region" description="Acidic residues" evidence="1">
    <location>
        <begin position="203"/>
        <end position="223"/>
    </location>
</feature>
<keyword evidence="3" id="KW-1185">Reference proteome</keyword>
<dbReference type="Proteomes" id="UP001056012">
    <property type="component" value="Chromosome 2"/>
</dbReference>
<name>A0A9Q8Z980_CURCL</name>
<dbReference type="AlphaFoldDB" id="A0A9Q8Z980"/>
<feature type="region of interest" description="Disordered" evidence="1">
    <location>
        <begin position="201"/>
        <end position="230"/>
    </location>
</feature>
<dbReference type="OrthoDB" id="3796009at2759"/>
<sequence length="230" mass="26949">MPYPEDVHTPPSTPPPRKCGLKWADFQHQGDLNITNTATQRQKLQTPLDRTVARLREERFRFMAKVPNDLNSKTCCPRDRSAVLQIYTEALDPEKINCKNHEEIYAEAHAKIRIILSIASAGPRNDVFYKGLLSPIEPLYARPRIEFRKDKYSHRAATRIQEWRNDGWPYRYPKNAIEAEKVRKGQLKRWYEEDWTDWTVGGLDEEKEEEGEDAAKDEDENEMEWMSSQG</sequence>
<evidence type="ECO:0000256" key="1">
    <source>
        <dbReference type="SAM" id="MobiDB-lite"/>
    </source>
</evidence>